<dbReference type="PANTHER" id="PTHR28080">
    <property type="entry name" value="PEROXISOMAL BIOGENESIS FACTOR 3"/>
    <property type="match status" value="1"/>
</dbReference>
<dbReference type="InterPro" id="IPR006966">
    <property type="entry name" value="Peroxin-3"/>
</dbReference>
<reference evidence="7 8" key="1">
    <citation type="submission" date="2024-02" db="EMBL/GenBank/DDBJ databases">
        <authorList>
            <person name="Daric V."/>
            <person name="Darras S."/>
        </authorList>
    </citation>
    <scope>NUCLEOTIDE SEQUENCE [LARGE SCALE GENOMIC DNA]</scope>
</reference>
<evidence type="ECO:0000313" key="7">
    <source>
        <dbReference type="EMBL" id="CAK8695917.1"/>
    </source>
</evidence>
<proteinExistence type="predicted"/>
<organism evidence="7 8">
    <name type="scientific">Clavelina lepadiformis</name>
    <name type="common">Light-bulb sea squirt</name>
    <name type="synonym">Ascidia lepadiformis</name>
    <dbReference type="NCBI Taxonomy" id="159417"/>
    <lineage>
        <taxon>Eukaryota</taxon>
        <taxon>Metazoa</taxon>
        <taxon>Chordata</taxon>
        <taxon>Tunicata</taxon>
        <taxon>Ascidiacea</taxon>
        <taxon>Aplousobranchia</taxon>
        <taxon>Clavelinidae</taxon>
        <taxon>Clavelina</taxon>
    </lineage>
</organism>
<comment type="function">
    <text evidence="4">Involved in peroxisome biosynthesis and integrity. Assembles membrane vesicles before the matrix proteins are translocated. As a docking factor for PEX19, is necessary for the import of peroxisomal membrane proteins in the peroxisomes.</text>
</comment>
<evidence type="ECO:0000256" key="3">
    <source>
        <dbReference type="ARBA" id="ARBA00022593"/>
    </source>
</evidence>
<comment type="caution">
    <text evidence="7">The sequence shown here is derived from an EMBL/GenBank/DDBJ whole genome shotgun (WGS) entry which is preliminary data.</text>
</comment>
<name>A0ABP0GVZ9_CLALP</name>
<evidence type="ECO:0000256" key="6">
    <source>
        <dbReference type="SAM" id="Phobius"/>
    </source>
</evidence>
<dbReference type="PANTHER" id="PTHR28080:SF1">
    <property type="entry name" value="PEROXISOMAL BIOGENESIS FACTOR 3"/>
    <property type="match status" value="1"/>
</dbReference>
<gene>
    <name evidence="7" type="ORF">CVLEPA_LOCUS29122</name>
</gene>
<comment type="subunit">
    <text evidence="1">Interacts with PEX19.</text>
</comment>
<sequence>MSILYPNWLCRFIRRHKNKFVFAGVFVGSVYGVIKFAEYKIKNHLKDEQKRVADEMKYQRNFELVQEHSLSISEAMLENIYQKVKEVANTEEITEKLKSGSGDKMLLWNELKITVFCRIATGMFTVTLVSLVHRVQMNQIAGLMFHSRDLDDSIDPRQQRFFSVTHDHLMNHGIHDLAVYIKELVKDIVGTMPLQCLVKPSGIENTIESIYSRLTLNTHDPTGIVSGFKVVNVVFPEITSFDDWAIVQPTILDDIESWSTRTVDVLDSPDFKEVLLQCVKRGVKILGQELNSAVNQIAATKDEVDLTDFNEVSLPLAKLLPLINGTLTSICSSAFLHDFSSIPIINKFSLNVYESFLCD</sequence>
<keyword evidence="6" id="KW-0472">Membrane</keyword>
<dbReference type="EMBL" id="CAWYQH010000152">
    <property type="protein sequence ID" value="CAK8695917.1"/>
    <property type="molecule type" value="Genomic_DNA"/>
</dbReference>
<evidence type="ECO:0000313" key="8">
    <source>
        <dbReference type="Proteomes" id="UP001642483"/>
    </source>
</evidence>
<keyword evidence="6" id="KW-1133">Transmembrane helix</keyword>
<evidence type="ECO:0000256" key="1">
    <source>
        <dbReference type="ARBA" id="ARBA00011494"/>
    </source>
</evidence>
<keyword evidence="6" id="KW-0812">Transmembrane</keyword>
<protein>
    <recommendedName>
        <fullName evidence="2">Peroxisomal biogenesis factor 3</fullName>
    </recommendedName>
    <alternativeName>
        <fullName evidence="5">Peroxisomal assembly protein PEX3</fullName>
    </alternativeName>
</protein>
<evidence type="ECO:0000256" key="2">
    <source>
        <dbReference type="ARBA" id="ARBA00014294"/>
    </source>
</evidence>
<feature type="transmembrane region" description="Helical" evidence="6">
    <location>
        <begin position="20"/>
        <end position="37"/>
    </location>
</feature>
<keyword evidence="8" id="KW-1185">Reference proteome</keyword>
<dbReference type="Pfam" id="PF04882">
    <property type="entry name" value="Peroxin-3"/>
    <property type="match status" value="1"/>
</dbReference>
<keyword evidence="3" id="KW-0962">Peroxisome biogenesis</keyword>
<evidence type="ECO:0000256" key="4">
    <source>
        <dbReference type="ARBA" id="ARBA00025338"/>
    </source>
</evidence>
<evidence type="ECO:0000256" key="5">
    <source>
        <dbReference type="ARBA" id="ARBA00029630"/>
    </source>
</evidence>
<accession>A0ABP0GVZ9</accession>
<dbReference type="Proteomes" id="UP001642483">
    <property type="component" value="Unassembled WGS sequence"/>
</dbReference>